<dbReference type="PATRIC" id="fig|595434.4.peg.1216"/>
<name>A0A0J1BJW0_RHOIS</name>
<comment type="caution">
    <text evidence="1">The sequence shown here is derived from an EMBL/GenBank/DDBJ whole genome shotgun (WGS) entry which is preliminary data.</text>
</comment>
<proteinExistence type="predicted"/>
<dbReference type="EMBL" id="LECT01000013">
    <property type="protein sequence ID" value="KLU06703.1"/>
    <property type="molecule type" value="Genomic_DNA"/>
</dbReference>
<dbReference type="AlphaFoldDB" id="A0A0J1BJW0"/>
<keyword evidence="2" id="KW-1185">Reference proteome</keyword>
<sequence length="61" mass="6677">MSVWTSAGPLSLGLLRLPPGTCFSLGTSFRVALRPRCLRYGNGVSQTVIGLNRYRDIRHAS</sequence>
<reference evidence="1" key="1">
    <citation type="submission" date="2015-05" db="EMBL/GenBank/DDBJ databases">
        <title>Permanent draft genome of Rhodopirellula islandicus K833.</title>
        <authorList>
            <person name="Kizina J."/>
            <person name="Richter M."/>
            <person name="Glockner F.O."/>
            <person name="Harder J."/>
        </authorList>
    </citation>
    <scope>NUCLEOTIDE SEQUENCE [LARGE SCALE GENOMIC DNA]</scope>
    <source>
        <strain evidence="1">K833</strain>
    </source>
</reference>
<evidence type="ECO:0000313" key="1">
    <source>
        <dbReference type="EMBL" id="KLU06703.1"/>
    </source>
</evidence>
<protein>
    <submittedName>
        <fullName evidence="1">Uncharacterized protein</fullName>
    </submittedName>
</protein>
<evidence type="ECO:0000313" key="2">
    <source>
        <dbReference type="Proteomes" id="UP000036367"/>
    </source>
</evidence>
<dbReference type="STRING" id="595434.RISK_001267"/>
<dbReference type="Proteomes" id="UP000036367">
    <property type="component" value="Unassembled WGS sequence"/>
</dbReference>
<organism evidence="1 2">
    <name type="scientific">Rhodopirellula islandica</name>
    <dbReference type="NCBI Taxonomy" id="595434"/>
    <lineage>
        <taxon>Bacteria</taxon>
        <taxon>Pseudomonadati</taxon>
        <taxon>Planctomycetota</taxon>
        <taxon>Planctomycetia</taxon>
        <taxon>Pirellulales</taxon>
        <taxon>Pirellulaceae</taxon>
        <taxon>Rhodopirellula</taxon>
    </lineage>
</organism>
<accession>A0A0J1BJW0</accession>
<gene>
    <name evidence="1" type="ORF">RISK_001267</name>
</gene>